<dbReference type="CDD" id="cd00685">
    <property type="entry name" value="Trans_IPPS_HT"/>
    <property type="match status" value="1"/>
</dbReference>
<dbReference type="PANTHER" id="PTHR43281">
    <property type="entry name" value="FARNESYL DIPHOSPHATE SYNTHASE"/>
    <property type="match status" value="1"/>
</dbReference>
<evidence type="ECO:0000256" key="4">
    <source>
        <dbReference type="ARBA" id="ARBA00022679"/>
    </source>
</evidence>
<evidence type="ECO:0000256" key="7">
    <source>
        <dbReference type="ARBA" id="ARBA00023229"/>
    </source>
</evidence>
<dbReference type="Gene3D" id="1.10.600.10">
    <property type="entry name" value="Farnesyl Diphosphate Synthase"/>
    <property type="match status" value="1"/>
</dbReference>
<protein>
    <submittedName>
        <fullName evidence="9">Geranylgeranyl pyrophosphate synthase 2</fullName>
    </submittedName>
</protein>
<evidence type="ECO:0000313" key="9">
    <source>
        <dbReference type="EMBL" id="ALJ30094.1"/>
    </source>
</evidence>
<proteinExistence type="evidence at transcript level"/>
<dbReference type="InterPro" id="IPR008949">
    <property type="entry name" value="Isoprenoid_synthase_dom_sf"/>
</dbReference>
<comment type="similarity">
    <text evidence="3 8">Belongs to the FPP/GGPP synthase family.</text>
</comment>
<dbReference type="EMBL" id="KT276237">
    <property type="protein sequence ID" value="ALJ30094.1"/>
    <property type="molecule type" value="mRNA"/>
</dbReference>
<keyword evidence="5" id="KW-0479">Metal-binding</keyword>
<keyword evidence="6" id="KW-0460">Magnesium</keyword>
<evidence type="ECO:0000256" key="8">
    <source>
        <dbReference type="RuleBase" id="RU004466"/>
    </source>
</evidence>
<dbReference type="InterPro" id="IPR053378">
    <property type="entry name" value="Prenyl_diphosphate_synthase"/>
</dbReference>
<comment type="pathway">
    <text evidence="2">Isoprenoid biosynthesis.</text>
</comment>
<comment type="cofactor">
    <cofactor evidence="1">
        <name>Mg(2+)</name>
        <dbReference type="ChEBI" id="CHEBI:18420"/>
    </cofactor>
</comment>
<accession>A0A0P0ERP6</accession>
<dbReference type="PROSITE" id="PS00444">
    <property type="entry name" value="POLYPRENYL_SYNTHASE_2"/>
    <property type="match status" value="1"/>
</dbReference>
<keyword evidence="7" id="KW-0414">Isoprene biosynthesis</keyword>
<keyword evidence="4 8" id="KW-0808">Transferase</keyword>
<evidence type="ECO:0000256" key="6">
    <source>
        <dbReference type="ARBA" id="ARBA00022842"/>
    </source>
</evidence>
<dbReference type="PANTHER" id="PTHR43281:SF1">
    <property type="entry name" value="FARNESYL DIPHOSPHATE SYNTHASE"/>
    <property type="match status" value="1"/>
</dbReference>
<evidence type="ECO:0000256" key="3">
    <source>
        <dbReference type="ARBA" id="ARBA00006706"/>
    </source>
</evidence>
<dbReference type="GO" id="GO:0004659">
    <property type="term" value="F:prenyltransferase activity"/>
    <property type="evidence" value="ECO:0007669"/>
    <property type="project" value="InterPro"/>
</dbReference>
<dbReference type="InterPro" id="IPR033749">
    <property type="entry name" value="Polyprenyl_synt_CS"/>
</dbReference>
<organism evidence="9">
    <name type="scientific">Stevia rebaudiana</name>
    <name type="common">Stevia</name>
    <name type="synonym">Eupatorium rebaudianum</name>
    <dbReference type="NCBI Taxonomy" id="55670"/>
    <lineage>
        <taxon>Eukaryota</taxon>
        <taxon>Viridiplantae</taxon>
        <taxon>Streptophyta</taxon>
        <taxon>Embryophyta</taxon>
        <taxon>Tracheophyta</taxon>
        <taxon>Spermatophyta</taxon>
        <taxon>Magnoliopsida</taxon>
        <taxon>eudicotyledons</taxon>
        <taxon>Gunneridae</taxon>
        <taxon>Pentapetalae</taxon>
        <taxon>asterids</taxon>
        <taxon>campanulids</taxon>
        <taxon>Asterales</taxon>
        <taxon>Asteraceae</taxon>
        <taxon>Asteroideae</taxon>
        <taxon>Heliantheae alliance</taxon>
        <taxon>Eupatorieae</taxon>
        <taxon>Stevia</taxon>
    </lineage>
</organism>
<dbReference type="GO" id="GO:0046872">
    <property type="term" value="F:metal ion binding"/>
    <property type="evidence" value="ECO:0007669"/>
    <property type="project" value="UniProtKB-KW"/>
</dbReference>
<dbReference type="SFLD" id="SFLDG01017">
    <property type="entry name" value="Polyprenyl_Transferase_Like"/>
    <property type="match status" value="1"/>
</dbReference>
<dbReference type="PROSITE" id="PS00723">
    <property type="entry name" value="POLYPRENYL_SYNTHASE_1"/>
    <property type="match status" value="1"/>
</dbReference>
<dbReference type="SFLD" id="SFLDS00005">
    <property type="entry name" value="Isoprenoid_Synthase_Type_I"/>
    <property type="match status" value="1"/>
</dbReference>
<reference evidence="9" key="1">
    <citation type="journal article" date="2015" name="Plant Physiol.">
        <title>Comparative Transcriptomics Unravel Biochemical Specialization of Leaf Tissues of Stevia for Diterpenoid Production.</title>
        <authorList>
            <person name="Kim M.J."/>
            <person name="Jin J."/>
            <person name="Zheng J."/>
            <person name="Wong L."/>
            <person name="Chua N.H."/>
            <person name="Jang I.C."/>
        </authorList>
    </citation>
    <scope>NUCLEOTIDE SEQUENCE</scope>
</reference>
<evidence type="ECO:0000256" key="5">
    <source>
        <dbReference type="ARBA" id="ARBA00022723"/>
    </source>
</evidence>
<dbReference type="AlphaFoldDB" id="A0A0P0ERP6"/>
<evidence type="ECO:0000256" key="1">
    <source>
        <dbReference type="ARBA" id="ARBA00001946"/>
    </source>
</evidence>
<sequence>MALLSYASSITDNSLHPKNNFINLPKPVTKFQKRLNVPMKIHATIIPPSSSSPSQITLEQLLKPKTNFIKFPNLKVFEFETYMTEKAILVNNALDEAVPLQEPLTIHEAMRYSLLAGGKRVRPILCLAACDLVGGKSTQAMAMASSVEMVHTMSLIHDDLPCMDNDDLRRGKPTNHKVYGESIAVLAGDALLSLAFEHLATRTIGVGPDRVVRAITELASAVGSLGLVAGQIVDISSEGNQEVDLNKLEYIHVHKTAKLLEAAVVGGALLGGGNSGEVERVRKYARSIGLLFQVVDDILDVTKSSEELGKTAGKDLLTDKATYPKLMGLERAKEFAGELLVKAVDELRFFDAGRSAPLYHLAHYIAYRQN</sequence>
<dbReference type="Pfam" id="PF00348">
    <property type="entry name" value="polyprenyl_synt"/>
    <property type="match status" value="1"/>
</dbReference>
<dbReference type="NCBIfam" id="NF045485">
    <property type="entry name" value="FPPsyn"/>
    <property type="match status" value="1"/>
</dbReference>
<dbReference type="GO" id="GO:0008299">
    <property type="term" value="P:isoprenoid biosynthetic process"/>
    <property type="evidence" value="ECO:0007669"/>
    <property type="project" value="UniProtKB-KW"/>
</dbReference>
<name>A0A0P0ERP6_STERE</name>
<dbReference type="InterPro" id="IPR000092">
    <property type="entry name" value="Polyprenyl_synt"/>
</dbReference>
<gene>
    <name evidence="9" type="primary">GGPPS2</name>
</gene>
<dbReference type="GO" id="GO:0005737">
    <property type="term" value="C:cytoplasm"/>
    <property type="evidence" value="ECO:0007669"/>
    <property type="project" value="UniProtKB-ARBA"/>
</dbReference>
<dbReference type="FunFam" id="1.10.600.10:FF:000001">
    <property type="entry name" value="Geranylgeranyl diphosphate synthase"/>
    <property type="match status" value="1"/>
</dbReference>
<evidence type="ECO:0000256" key="2">
    <source>
        <dbReference type="ARBA" id="ARBA00005128"/>
    </source>
</evidence>
<dbReference type="SUPFAM" id="SSF48576">
    <property type="entry name" value="Terpenoid synthases"/>
    <property type="match status" value="1"/>
</dbReference>